<evidence type="ECO:0000313" key="2">
    <source>
        <dbReference type="Proteomes" id="UP000276133"/>
    </source>
</evidence>
<name>A0A3M7QPC2_BRAPC</name>
<organism evidence="1 2">
    <name type="scientific">Brachionus plicatilis</name>
    <name type="common">Marine rotifer</name>
    <name type="synonym">Brachionus muelleri</name>
    <dbReference type="NCBI Taxonomy" id="10195"/>
    <lineage>
        <taxon>Eukaryota</taxon>
        <taxon>Metazoa</taxon>
        <taxon>Spiralia</taxon>
        <taxon>Gnathifera</taxon>
        <taxon>Rotifera</taxon>
        <taxon>Eurotatoria</taxon>
        <taxon>Monogononta</taxon>
        <taxon>Pseudotrocha</taxon>
        <taxon>Ploima</taxon>
        <taxon>Brachionidae</taxon>
        <taxon>Brachionus</taxon>
    </lineage>
</organism>
<protein>
    <submittedName>
        <fullName evidence="1">Uncharacterized protein</fullName>
    </submittedName>
</protein>
<accession>A0A3M7QPC2</accession>
<evidence type="ECO:0000313" key="1">
    <source>
        <dbReference type="EMBL" id="RNA13180.1"/>
    </source>
</evidence>
<dbReference type="InterPro" id="IPR036397">
    <property type="entry name" value="RNaseH_sf"/>
</dbReference>
<dbReference type="EMBL" id="REGN01005482">
    <property type="protein sequence ID" value="RNA13180.1"/>
    <property type="molecule type" value="Genomic_DNA"/>
</dbReference>
<dbReference type="Proteomes" id="UP000276133">
    <property type="component" value="Unassembled WGS sequence"/>
</dbReference>
<dbReference type="Gene3D" id="3.30.420.10">
    <property type="entry name" value="Ribonuclease H-like superfamily/Ribonuclease H"/>
    <property type="match status" value="1"/>
</dbReference>
<sequence>MIILFSDSQLKEKQALKKVNLPDFTRINFNKKGHFKILNIKINLTCQGATNFAVRYRSNIDAKLYQEILSDYLSIFGASNNDLDFKLHQDNDPKHRSLFLPILNPIELIWNELKQYVRQRIILSEADAEMAIKEIKGLLLKHGIPVFY</sequence>
<comment type="caution">
    <text evidence="1">The sequence shown here is derived from an EMBL/GenBank/DDBJ whole genome shotgun (WGS) entry which is preliminary data.</text>
</comment>
<gene>
    <name evidence="1" type="ORF">BpHYR1_000405</name>
</gene>
<proteinExistence type="predicted"/>
<dbReference type="AlphaFoldDB" id="A0A3M7QPC2"/>
<reference evidence="1 2" key="1">
    <citation type="journal article" date="2018" name="Sci. Rep.">
        <title>Genomic signatures of local adaptation to the degree of environmental predictability in rotifers.</title>
        <authorList>
            <person name="Franch-Gras L."/>
            <person name="Hahn C."/>
            <person name="Garcia-Roger E.M."/>
            <person name="Carmona M.J."/>
            <person name="Serra M."/>
            <person name="Gomez A."/>
        </authorList>
    </citation>
    <scope>NUCLEOTIDE SEQUENCE [LARGE SCALE GENOMIC DNA]</scope>
    <source>
        <strain evidence="1">HYR1</strain>
    </source>
</reference>
<keyword evidence="2" id="KW-1185">Reference proteome</keyword>
<dbReference type="GO" id="GO:0003676">
    <property type="term" value="F:nucleic acid binding"/>
    <property type="evidence" value="ECO:0007669"/>
    <property type="project" value="InterPro"/>
</dbReference>